<dbReference type="OrthoDB" id="1122432at2"/>
<evidence type="ECO:0000256" key="2">
    <source>
        <dbReference type="ARBA" id="ARBA00006679"/>
    </source>
</evidence>
<keyword evidence="4 7" id="KW-0812">Transmembrane</keyword>
<feature type="transmembrane region" description="Helical" evidence="7">
    <location>
        <begin position="51"/>
        <end position="76"/>
    </location>
</feature>
<gene>
    <name evidence="8" type="ORF">FQA45_06470</name>
    <name evidence="9" type="ORF">NUH22_12295</name>
</gene>
<name>A0A5B8II92_9MICC</name>
<dbReference type="Pfam" id="PF07681">
    <property type="entry name" value="DoxX"/>
    <property type="match status" value="1"/>
</dbReference>
<reference evidence="9" key="2">
    <citation type="journal article" date="2022" name="Pest Manag. Sci.">
        <title>Glutamicibacter halophytocola-mediated host fitness of potato tuber moth on Solanaceae crops.</title>
        <authorList>
            <person name="Wang W."/>
            <person name="Xiao G."/>
            <person name="Du G."/>
            <person name="Chang L."/>
            <person name="Yang Y."/>
            <person name="Ye J."/>
            <person name="Chen B."/>
        </authorList>
    </citation>
    <scope>NUCLEOTIDE SEQUENCE</scope>
    <source>
        <strain evidence="9">S2</strain>
    </source>
</reference>
<dbReference type="Proteomes" id="UP000320717">
    <property type="component" value="Chromosome"/>
</dbReference>
<dbReference type="InterPro" id="IPR051907">
    <property type="entry name" value="DoxX-like_oxidoreductase"/>
</dbReference>
<organism evidence="9 11">
    <name type="scientific">Glutamicibacter halophytocola</name>
    <dbReference type="NCBI Taxonomy" id="1933880"/>
    <lineage>
        <taxon>Bacteria</taxon>
        <taxon>Bacillati</taxon>
        <taxon>Actinomycetota</taxon>
        <taxon>Actinomycetes</taxon>
        <taxon>Micrococcales</taxon>
        <taxon>Micrococcaceae</taxon>
        <taxon>Glutamicibacter</taxon>
    </lineage>
</organism>
<accession>A0A5B8II92</accession>
<evidence type="ECO:0000313" key="9">
    <source>
        <dbReference type="EMBL" id="UUX58083.1"/>
    </source>
</evidence>
<comment type="subcellular location">
    <subcellularLocation>
        <location evidence="1">Cell membrane</location>
        <topology evidence="1">Multi-pass membrane protein</topology>
    </subcellularLocation>
</comment>
<dbReference type="AlphaFoldDB" id="A0A5B8II92"/>
<evidence type="ECO:0000256" key="6">
    <source>
        <dbReference type="ARBA" id="ARBA00023136"/>
    </source>
</evidence>
<keyword evidence="3" id="KW-1003">Cell membrane</keyword>
<protein>
    <submittedName>
        <fullName evidence="9">DoxX family protein</fullName>
    </submittedName>
</protein>
<keyword evidence="5 7" id="KW-1133">Transmembrane helix</keyword>
<evidence type="ECO:0000256" key="4">
    <source>
        <dbReference type="ARBA" id="ARBA00022692"/>
    </source>
</evidence>
<dbReference type="InterPro" id="IPR032808">
    <property type="entry name" value="DoxX"/>
</dbReference>
<dbReference type="EMBL" id="CP042260">
    <property type="protein sequence ID" value="QDY65982.1"/>
    <property type="molecule type" value="Genomic_DNA"/>
</dbReference>
<evidence type="ECO:0000313" key="8">
    <source>
        <dbReference type="EMBL" id="QDY65982.1"/>
    </source>
</evidence>
<reference evidence="8 10" key="1">
    <citation type="submission" date="2019-07" db="EMBL/GenBank/DDBJ databases">
        <title>Complete Genome Sequence of drought tolerant Plant Growth-Promoting Rhizobacterium Glutamicibacter halophytocola DR408.</title>
        <authorList>
            <person name="Nishu S.D."/>
            <person name="Lee T.K."/>
        </authorList>
    </citation>
    <scope>NUCLEOTIDE SEQUENCE [LARGE SCALE GENOMIC DNA]</scope>
    <source>
        <strain evidence="8 10">DR408</strain>
    </source>
</reference>
<sequence>MTTLENNPRLLASAQLVLRLAIGFLFAAHGWQKFSQFTIEGTTASFTQMGVPAASLVAPVVATLELVGGVALILGLATRIVGVLLALDMVGAIAMVHAQSGVFVANGGFELVLALGAGAAALALMGPGSWALDRLFVGRKAARRGLINA</sequence>
<keyword evidence="10" id="KW-1185">Reference proteome</keyword>
<evidence type="ECO:0000313" key="10">
    <source>
        <dbReference type="Proteomes" id="UP000320717"/>
    </source>
</evidence>
<dbReference type="RefSeq" id="WP_060702312.1">
    <property type="nucleotide sequence ID" value="NZ_CP012750.1"/>
</dbReference>
<keyword evidence="6 7" id="KW-0472">Membrane</keyword>
<dbReference type="GO" id="GO:0005886">
    <property type="term" value="C:plasma membrane"/>
    <property type="evidence" value="ECO:0007669"/>
    <property type="project" value="UniProtKB-SubCell"/>
</dbReference>
<feature type="transmembrane region" description="Helical" evidence="7">
    <location>
        <begin position="111"/>
        <end position="132"/>
    </location>
</feature>
<dbReference type="EMBL" id="CP102487">
    <property type="protein sequence ID" value="UUX58083.1"/>
    <property type="molecule type" value="Genomic_DNA"/>
</dbReference>
<evidence type="ECO:0000256" key="1">
    <source>
        <dbReference type="ARBA" id="ARBA00004651"/>
    </source>
</evidence>
<dbReference type="Proteomes" id="UP001060018">
    <property type="component" value="Chromosome"/>
</dbReference>
<dbReference type="KEGG" id="gar:AOZ07_12630"/>
<evidence type="ECO:0000256" key="3">
    <source>
        <dbReference type="ARBA" id="ARBA00022475"/>
    </source>
</evidence>
<evidence type="ECO:0000256" key="7">
    <source>
        <dbReference type="SAM" id="Phobius"/>
    </source>
</evidence>
<dbReference type="PANTHER" id="PTHR33452:SF1">
    <property type="entry name" value="INNER MEMBRANE PROTEIN YPHA-RELATED"/>
    <property type="match status" value="1"/>
</dbReference>
<evidence type="ECO:0000256" key="5">
    <source>
        <dbReference type="ARBA" id="ARBA00022989"/>
    </source>
</evidence>
<dbReference type="PANTHER" id="PTHR33452">
    <property type="entry name" value="OXIDOREDUCTASE CATD-RELATED"/>
    <property type="match status" value="1"/>
</dbReference>
<feature type="transmembrane region" description="Helical" evidence="7">
    <location>
        <begin position="83"/>
        <end position="105"/>
    </location>
</feature>
<proteinExistence type="inferred from homology"/>
<comment type="similarity">
    <text evidence="2">Belongs to the DoxX family.</text>
</comment>
<evidence type="ECO:0000313" key="11">
    <source>
        <dbReference type="Proteomes" id="UP001060018"/>
    </source>
</evidence>